<name>A0ACB9GG70_CICIN</name>
<dbReference type="Proteomes" id="UP001055811">
    <property type="component" value="Linkage Group LG02"/>
</dbReference>
<reference evidence="1 2" key="2">
    <citation type="journal article" date="2022" name="Mol. Ecol. Resour.">
        <title>The genomes of chicory, endive, great burdock and yacon provide insights into Asteraceae paleo-polyploidization history and plant inulin production.</title>
        <authorList>
            <person name="Fan W."/>
            <person name="Wang S."/>
            <person name="Wang H."/>
            <person name="Wang A."/>
            <person name="Jiang F."/>
            <person name="Liu H."/>
            <person name="Zhao H."/>
            <person name="Xu D."/>
            <person name="Zhang Y."/>
        </authorList>
    </citation>
    <scope>NUCLEOTIDE SEQUENCE [LARGE SCALE GENOMIC DNA]</scope>
    <source>
        <strain evidence="2">cv. Punajuju</strain>
        <tissue evidence="1">Leaves</tissue>
    </source>
</reference>
<gene>
    <name evidence="1" type="ORF">L2E82_12207</name>
</gene>
<comment type="caution">
    <text evidence="1">The sequence shown here is derived from an EMBL/GenBank/DDBJ whole genome shotgun (WGS) entry which is preliminary data.</text>
</comment>
<sequence>MITMLLLSNPLLFRNNIDPVFKIVERGPEMNLASTSAASVKQSVRNSPVDSIEDINPIRQASRDILHHTDWVFRKCLEADIFDVALKIVSQWPEIITNGRELGFGLRTLALKTDAFRGTKQGLIWRIICPSENFFS</sequence>
<reference evidence="2" key="1">
    <citation type="journal article" date="2022" name="Mol. Ecol. Resour.">
        <title>The genomes of chicory, endive, great burdock and yacon provide insights into Asteraceae palaeo-polyploidization history and plant inulin production.</title>
        <authorList>
            <person name="Fan W."/>
            <person name="Wang S."/>
            <person name="Wang H."/>
            <person name="Wang A."/>
            <person name="Jiang F."/>
            <person name="Liu H."/>
            <person name="Zhao H."/>
            <person name="Xu D."/>
            <person name="Zhang Y."/>
        </authorList>
    </citation>
    <scope>NUCLEOTIDE SEQUENCE [LARGE SCALE GENOMIC DNA]</scope>
    <source>
        <strain evidence="2">cv. Punajuju</strain>
    </source>
</reference>
<evidence type="ECO:0000313" key="2">
    <source>
        <dbReference type="Proteomes" id="UP001055811"/>
    </source>
</evidence>
<proteinExistence type="predicted"/>
<protein>
    <submittedName>
        <fullName evidence="1">Uncharacterized protein</fullName>
    </submittedName>
</protein>
<organism evidence="1 2">
    <name type="scientific">Cichorium intybus</name>
    <name type="common">Chicory</name>
    <dbReference type="NCBI Taxonomy" id="13427"/>
    <lineage>
        <taxon>Eukaryota</taxon>
        <taxon>Viridiplantae</taxon>
        <taxon>Streptophyta</taxon>
        <taxon>Embryophyta</taxon>
        <taxon>Tracheophyta</taxon>
        <taxon>Spermatophyta</taxon>
        <taxon>Magnoliopsida</taxon>
        <taxon>eudicotyledons</taxon>
        <taxon>Gunneridae</taxon>
        <taxon>Pentapetalae</taxon>
        <taxon>asterids</taxon>
        <taxon>campanulids</taxon>
        <taxon>Asterales</taxon>
        <taxon>Asteraceae</taxon>
        <taxon>Cichorioideae</taxon>
        <taxon>Cichorieae</taxon>
        <taxon>Cichoriinae</taxon>
        <taxon>Cichorium</taxon>
    </lineage>
</organism>
<dbReference type="EMBL" id="CM042010">
    <property type="protein sequence ID" value="KAI3782173.1"/>
    <property type="molecule type" value="Genomic_DNA"/>
</dbReference>
<accession>A0ACB9GG70</accession>
<evidence type="ECO:0000313" key="1">
    <source>
        <dbReference type="EMBL" id="KAI3782173.1"/>
    </source>
</evidence>
<keyword evidence="2" id="KW-1185">Reference proteome</keyword>